<dbReference type="PANTHER" id="PTHR45138">
    <property type="entry name" value="REGULATORY COMPONENTS OF SENSORY TRANSDUCTION SYSTEM"/>
    <property type="match status" value="1"/>
</dbReference>
<keyword evidence="6" id="KW-1185">Reference proteome</keyword>
<name>A0A918SCR6_9HYPH</name>
<dbReference type="InterPro" id="IPR050469">
    <property type="entry name" value="Diguanylate_Cyclase"/>
</dbReference>
<feature type="transmembrane region" description="Helical" evidence="3">
    <location>
        <begin position="89"/>
        <end position="108"/>
    </location>
</feature>
<evidence type="ECO:0000256" key="2">
    <source>
        <dbReference type="ARBA" id="ARBA00034247"/>
    </source>
</evidence>
<reference evidence="5" key="1">
    <citation type="journal article" date="2014" name="Int. J. Syst. Evol. Microbiol.">
        <title>Complete genome sequence of Corynebacterium casei LMG S-19264T (=DSM 44701T), isolated from a smear-ripened cheese.</title>
        <authorList>
            <consortium name="US DOE Joint Genome Institute (JGI-PGF)"/>
            <person name="Walter F."/>
            <person name="Albersmeier A."/>
            <person name="Kalinowski J."/>
            <person name="Ruckert C."/>
        </authorList>
    </citation>
    <scope>NUCLEOTIDE SEQUENCE</scope>
    <source>
        <strain evidence="5">KCTC 32437</strain>
    </source>
</reference>
<dbReference type="GO" id="GO:0052621">
    <property type="term" value="F:diguanylate cyclase activity"/>
    <property type="evidence" value="ECO:0007669"/>
    <property type="project" value="UniProtKB-EC"/>
</dbReference>
<dbReference type="InterPro" id="IPR043128">
    <property type="entry name" value="Rev_trsase/Diguanyl_cyclase"/>
</dbReference>
<feature type="transmembrane region" description="Helical" evidence="3">
    <location>
        <begin position="6"/>
        <end position="22"/>
    </location>
</feature>
<feature type="transmembrane region" description="Helical" evidence="3">
    <location>
        <begin position="29"/>
        <end position="53"/>
    </location>
</feature>
<dbReference type="Gene3D" id="3.30.70.270">
    <property type="match status" value="1"/>
</dbReference>
<accession>A0A918SCR6</accession>
<dbReference type="FunFam" id="3.30.70.270:FF:000001">
    <property type="entry name" value="Diguanylate cyclase domain protein"/>
    <property type="match status" value="1"/>
</dbReference>
<feature type="transmembrane region" description="Helical" evidence="3">
    <location>
        <begin position="184"/>
        <end position="201"/>
    </location>
</feature>
<dbReference type="EC" id="2.7.7.65" evidence="1"/>
<evidence type="ECO:0000313" key="5">
    <source>
        <dbReference type="EMBL" id="GHA34792.1"/>
    </source>
</evidence>
<dbReference type="CDD" id="cd01949">
    <property type="entry name" value="GGDEF"/>
    <property type="match status" value="1"/>
</dbReference>
<feature type="domain" description="GGDEF" evidence="4">
    <location>
        <begin position="239"/>
        <end position="372"/>
    </location>
</feature>
<dbReference type="Pfam" id="PF00990">
    <property type="entry name" value="GGDEF"/>
    <property type="match status" value="1"/>
</dbReference>
<dbReference type="SMART" id="SM00267">
    <property type="entry name" value="GGDEF"/>
    <property type="match status" value="1"/>
</dbReference>
<dbReference type="EMBL" id="BMZE01000004">
    <property type="protein sequence ID" value="GHA34792.1"/>
    <property type="molecule type" value="Genomic_DNA"/>
</dbReference>
<protein>
    <recommendedName>
        <fullName evidence="1">diguanylate cyclase</fullName>
        <ecNumber evidence="1">2.7.7.65</ecNumber>
    </recommendedName>
</protein>
<sequence length="398" mass="42304">MLAAIGFSAAALSATLCLHWLISRRDVFLVSWAGGLATLVGGVVLFGALGTSYQATVQYMSFVLIICGFGQIYAGAMQYRSEAANWPRVLIVTATGVMSSGVAYALGYSGIGTVLGNFAITSLLALTAYEFWAGRAEAPVPMAANAFLYALNAFSFSLCGLVLLFEGKLVLNALPENWAEDLNAITLIIGITGIGALSLAMNQSRIARRHRVDAITDPLTGLLNRRALMEQFHTKSVQPGAAVMIFDLDHFKSINDLFGHAAGDLVLRQFARIVTANIGHDDIAARMGGEEFCVVLRNSSAKTAFEIAERIRTELEAETFKDPKGVVFATTSAGFAVSVGQPQALGSLLTRADAALYEAKRLGRNQVRSVGLQIVAQQEMVAGSGPSKGRTIATRDAS</sequence>
<dbReference type="AlphaFoldDB" id="A0A918SCR6"/>
<dbReference type="Proteomes" id="UP000646579">
    <property type="component" value="Unassembled WGS sequence"/>
</dbReference>
<feature type="transmembrane region" description="Helical" evidence="3">
    <location>
        <begin position="114"/>
        <end position="134"/>
    </location>
</feature>
<comment type="caution">
    <text evidence="5">The sequence shown here is derived from an EMBL/GenBank/DDBJ whole genome shotgun (WGS) entry which is preliminary data.</text>
</comment>
<keyword evidence="3" id="KW-1133">Transmembrane helix</keyword>
<evidence type="ECO:0000256" key="1">
    <source>
        <dbReference type="ARBA" id="ARBA00012528"/>
    </source>
</evidence>
<dbReference type="SUPFAM" id="SSF55073">
    <property type="entry name" value="Nucleotide cyclase"/>
    <property type="match status" value="1"/>
</dbReference>
<proteinExistence type="predicted"/>
<feature type="transmembrane region" description="Helical" evidence="3">
    <location>
        <begin position="146"/>
        <end position="164"/>
    </location>
</feature>
<keyword evidence="3" id="KW-0472">Membrane</keyword>
<comment type="catalytic activity">
    <reaction evidence="2">
        <text>2 GTP = 3',3'-c-di-GMP + 2 diphosphate</text>
        <dbReference type="Rhea" id="RHEA:24898"/>
        <dbReference type="ChEBI" id="CHEBI:33019"/>
        <dbReference type="ChEBI" id="CHEBI:37565"/>
        <dbReference type="ChEBI" id="CHEBI:58805"/>
        <dbReference type="EC" id="2.7.7.65"/>
    </reaction>
</comment>
<reference evidence="5" key="2">
    <citation type="submission" date="2020-09" db="EMBL/GenBank/DDBJ databases">
        <authorList>
            <person name="Sun Q."/>
            <person name="Kim S."/>
        </authorList>
    </citation>
    <scope>NUCLEOTIDE SEQUENCE</scope>
    <source>
        <strain evidence="5">KCTC 32437</strain>
    </source>
</reference>
<gene>
    <name evidence="5" type="ORF">GCM10007989_33360</name>
</gene>
<dbReference type="NCBIfam" id="TIGR00254">
    <property type="entry name" value="GGDEF"/>
    <property type="match status" value="1"/>
</dbReference>
<dbReference type="PROSITE" id="PS50887">
    <property type="entry name" value="GGDEF"/>
    <property type="match status" value="1"/>
</dbReference>
<keyword evidence="3" id="KW-0812">Transmembrane</keyword>
<dbReference type="PANTHER" id="PTHR45138:SF9">
    <property type="entry name" value="DIGUANYLATE CYCLASE DGCM-RELATED"/>
    <property type="match status" value="1"/>
</dbReference>
<evidence type="ECO:0000256" key="3">
    <source>
        <dbReference type="SAM" id="Phobius"/>
    </source>
</evidence>
<evidence type="ECO:0000313" key="6">
    <source>
        <dbReference type="Proteomes" id="UP000646579"/>
    </source>
</evidence>
<dbReference type="InterPro" id="IPR029787">
    <property type="entry name" value="Nucleotide_cyclase"/>
</dbReference>
<feature type="transmembrane region" description="Helical" evidence="3">
    <location>
        <begin position="59"/>
        <end position="77"/>
    </location>
</feature>
<evidence type="ECO:0000259" key="4">
    <source>
        <dbReference type="PROSITE" id="PS50887"/>
    </source>
</evidence>
<organism evidence="5 6">
    <name type="scientific">Devosia pacifica</name>
    <dbReference type="NCBI Taxonomy" id="1335967"/>
    <lineage>
        <taxon>Bacteria</taxon>
        <taxon>Pseudomonadati</taxon>
        <taxon>Pseudomonadota</taxon>
        <taxon>Alphaproteobacteria</taxon>
        <taxon>Hyphomicrobiales</taxon>
        <taxon>Devosiaceae</taxon>
        <taxon>Devosia</taxon>
    </lineage>
</organism>
<dbReference type="InterPro" id="IPR000160">
    <property type="entry name" value="GGDEF_dom"/>
</dbReference>